<feature type="compositionally biased region" description="Basic and acidic residues" evidence="1">
    <location>
        <begin position="123"/>
        <end position="132"/>
    </location>
</feature>
<feature type="compositionally biased region" description="Basic and acidic residues" evidence="1">
    <location>
        <begin position="443"/>
        <end position="452"/>
    </location>
</feature>
<protein>
    <submittedName>
        <fullName evidence="2">Uncharacterized protein</fullName>
    </submittedName>
</protein>
<dbReference type="InParanoid" id="A0A067QN71"/>
<feature type="compositionally biased region" description="Polar residues" evidence="1">
    <location>
        <begin position="673"/>
        <end position="691"/>
    </location>
</feature>
<feature type="region of interest" description="Disordered" evidence="1">
    <location>
        <begin position="596"/>
        <end position="646"/>
    </location>
</feature>
<dbReference type="HOGENOM" id="CLU_398511_0_0_1"/>
<name>A0A067QN71_9AGAM</name>
<gene>
    <name evidence="2" type="ORF">JAAARDRAFT_52076</name>
</gene>
<feature type="region of interest" description="Disordered" evidence="1">
    <location>
        <begin position="157"/>
        <end position="178"/>
    </location>
</feature>
<keyword evidence="3" id="KW-1185">Reference proteome</keyword>
<feature type="compositionally biased region" description="Acidic residues" evidence="1">
    <location>
        <begin position="618"/>
        <end position="633"/>
    </location>
</feature>
<dbReference type="EMBL" id="KL197709">
    <property type="protein sequence ID" value="KDQ64081.1"/>
    <property type="molecule type" value="Genomic_DNA"/>
</dbReference>
<dbReference type="STRING" id="933084.A0A067QN71"/>
<dbReference type="Proteomes" id="UP000027265">
    <property type="component" value="Unassembled WGS sequence"/>
</dbReference>
<sequence>MSNNATASSSTSHKRLSTIHDLASLRLHPDGTRVLPSLPSKHHAIKPKRNAERSNTDLRGNRIATDAGGSGRVKRRKRRVVNVNAEEGEEEEGDGERRNVDLSGVGLVMGLGDGALPSGAKGKGKERSRDSDYEQSEEDSLKDVRAKKRRRFLDDLSFLDRPPLPSTATPPVTTNPSEASTFETHRAHEDGQPSYPVEFPNHIPYDQPPPNLPSSDLLKCIHHFASTYYTSKSQLFDSTREARLVKKQRRLDRLNDAASLREGSVESVRSRGKGRGRGNDRGSTGNSKKKRKRDDGNTTEEDEVLLDENERLAATTAARGKKKKGRRSTKSKSRAQSTDGDGEAEGGEEEEVDIEEESEGDELRRDMYKAFDGSALLALGMLLQTHVKSLLTPHIPPSWEEEMEEFQVGGYTSLNARQSLVAGSGQEGGKYPTREKGKRKQKQKLEDGKQEVEGTGEGEEGAPSGQTRSKGKGKKKAQDPNKYSSPPKPKPKPAPKPRRKLDPKPSHEGPSQPSTLPKSSMAPPSLPPLFTHQPLSQPKSKPSKRPKTKDVITDSMELAAEAFASLPPPFITNTGRVNVGLYSEELARRMRMGLAREGEEVDEGGLEAEELGVRRDEEEASEGDERDERDGEEGGSGRRMDWGVAGDRSRSVSVSAFSHGSDALLFDGEIGSRSGSVRSDLSQYAPPRSST</sequence>
<feature type="region of interest" description="Disordered" evidence="1">
    <location>
        <begin position="255"/>
        <end position="362"/>
    </location>
</feature>
<dbReference type="AlphaFoldDB" id="A0A067QN71"/>
<dbReference type="OrthoDB" id="2565191at2759"/>
<feature type="compositionally biased region" description="Acidic residues" evidence="1">
    <location>
        <begin position="599"/>
        <end position="610"/>
    </location>
</feature>
<accession>A0A067QN71</accession>
<evidence type="ECO:0000313" key="2">
    <source>
        <dbReference type="EMBL" id="KDQ64081.1"/>
    </source>
</evidence>
<reference evidence="3" key="1">
    <citation type="journal article" date="2014" name="Proc. Natl. Acad. Sci. U.S.A.">
        <title>Extensive sampling of basidiomycete genomes demonstrates inadequacy of the white-rot/brown-rot paradigm for wood decay fungi.</title>
        <authorList>
            <person name="Riley R."/>
            <person name="Salamov A.A."/>
            <person name="Brown D.W."/>
            <person name="Nagy L.G."/>
            <person name="Floudas D."/>
            <person name="Held B.W."/>
            <person name="Levasseur A."/>
            <person name="Lombard V."/>
            <person name="Morin E."/>
            <person name="Otillar R."/>
            <person name="Lindquist E.A."/>
            <person name="Sun H."/>
            <person name="LaButti K.M."/>
            <person name="Schmutz J."/>
            <person name="Jabbour D."/>
            <person name="Luo H."/>
            <person name="Baker S.E."/>
            <person name="Pisabarro A.G."/>
            <person name="Walton J.D."/>
            <person name="Blanchette R.A."/>
            <person name="Henrissat B."/>
            <person name="Martin F."/>
            <person name="Cullen D."/>
            <person name="Hibbett D.S."/>
            <person name="Grigoriev I.V."/>
        </authorList>
    </citation>
    <scope>NUCLEOTIDE SEQUENCE [LARGE SCALE GENOMIC DNA]</scope>
    <source>
        <strain evidence="3">MUCL 33604</strain>
    </source>
</reference>
<organism evidence="2 3">
    <name type="scientific">Jaapia argillacea MUCL 33604</name>
    <dbReference type="NCBI Taxonomy" id="933084"/>
    <lineage>
        <taxon>Eukaryota</taxon>
        <taxon>Fungi</taxon>
        <taxon>Dikarya</taxon>
        <taxon>Basidiomycota</taxon>
        <taxon>Agaricomycotina</taxon>
        <taxon>Agaricomycetes</taxon>
        <taxon>Agaricomycetidae</taxon>
        <taxon>Jaapiales</taxon>
        <taxon>Jaapiaceae</taxon>
        <taxon>Jaapia</taxon>
    </lineage>
</organism>
<feature type="compositionally biased region" description="Basic residues" evidence="1">
    <location>
        <begin position="319"/>
        <end position="333"/>
    </location>
</feature>
<proteinExistence type="predicted"/>
<evidence type="ECO:0000313" key="3">
    <source>
        <dbReference type="Proteomes" id="UP000027265"/>
    </source>
</evidence>
<feature type="region of interest" description="Disordered" evidence="1">
    <location>
        <begin position="665"/>
        <end position="691"/>
    </location>
</feature>
<feature type="compositionally biased region" description="Basic and acidic residues" evidence="1">
    <location>
        <begin position="49"/>
        <end position="60"/>
    </location>
</feature>
<feature type="compositionally biased region" description="Acidic residues" evidence="1">
    <location>
        <begin position="340"/>
        <end position="360"/>
    </location>
</feature>
<feature type="region of interest" description="Disordered" evidence="1">
    <location>
        <begin position="30"/>
        <end position="142"/>
    </location>
</feature>
<feature type="region of interest" description="Disordered" evidence="1">
    <location>
        <begin position="417"/>
        <end position="553"/>
    </location>
</feature>
<feature type="compositionally biased region" description="Acidic residues" evidence="1">
    <location>
        <begin position="297"/>
        <end position="307"/>
    </location>
</feature>
<feature type="compositionally biased region" description="Polar residues" evidence="1">
    <location>
        <begin position="166"/>
        <end position="178"/>
    </location>
</feature>
<feature type="compositionally biased region" description="Basic residues" evidence="1">
    <location>
        <begin position="489"/>
        <end position="499"/>
    </location>
</feature>
<feature type="compositionally biased region" description="Polar residues" evidence="1">
    <location>
        <begin position="509"/>
        <end position="518"/>
    </location>
</feature>
<evidence type="ECO:0000256" key="1">
    <source>
        <dbReference type="SAM" id="MobiDB-lite"/>
    </source>
</evidence>